<dbReference type="Pfam" id="PF08193">
    <property type="entry name" value="INO80_Ies4"/>
    <property type="match status" value="1"/>
</dbReference>
<feature type="region of interest" description="Disordered" evidence="1">
    <location>
        <begin position="37"/>
        <end position="176"/>
    </location>
</feature>
<feature type="compositionally biased region" description="Low complexity" evidence="1">
    <location>
        <begin position="78"/>
        <end position="95"/>
    </location>
</feature>
<feature type="compositionally biased region" description="Basic residues" evidence="1">
    <location>
        <begin position="122"/>
        <end position="132"/>
    </location>
</feature>
<evidence type="ECO:0000313" key="2">
    <source>
        <dbReference type="EMBL" id="KAJ5532054.1"/>
    </source>
</evidence>
<reference evidence="2 3" key="1">
    <citation type="journal article" date="2023" name="IMA Fungus">
        <title>Comparative genomic study of the Penicillium genus elucidates a diverse pangenome and 15 lateral gene transfer events.</title>
        <authorList>
            <person name="Petersen C."/>
            <person name="Sorensen T."/>
            <person name="Nielsen M.R."/>
            <person name="Sondergaard T.E."/>
            <person name="Sorensen J.L."/>
            <person name="Fitzpatrick D.A."/>
            <person name="Frisvad J.C."/>
            <person name="Nielsen K.L."/>
        </authorList>
    </citation>
    <scope>NUCLEOTIDE SEQUENCE [LARGE SCALE GENOMIC DNA]</scope>
    <source>
        <strain evidence="2 3">IBT 35679</strain>
    </source>
</reference>
<dbReference type="InterPro" id="IPR013175">
    <property type="entry name" value="INO80_su_Ies4"/>
</dbReference>
<accession>A0AAD6GCJ2</accession>
<dbReference type="Proteomes" id="UP001220324">
    <property type="component" value="Unassembled WGS sequence"/>
</dbReference>
<dbReference type="PANTHER" id="PTHR28061:SF1">
    <property type="entry name" value="INO80 COMPLEX SUBUNIT 4"/>
    <property type="match status" value="1"/>
</dbReference>
<proteinExistence type="predicted"/>
<dbReference type="GO" id="GO:0031011">
    <property type="term" value="C:Ino80 complex"/>
    <property type="evidence" value="ECO:0007669"/>
    <property type="project" value="InterPro"/>
</dbReference>
<dbReference type="EMBL" id="JAQIZZ010000007">
    <property type="protein sequence ID" value="KAJ5532054.1"/>
    <property type="molecule type" value="Genomic_DNA"/>
</dbReference>
<keyword evidence="3" id="KW-1185">Reference proteome</keyword>
<organism evidence="2 3">
    <name type="scientific">Penicillium frequentans</name>
    <dbReference type="NCBI Taxonomy" id="3151616"/>
    <lineage>
        <taxon>Eukaryota</taxon>
        <taxon>Fungi</taxon>
        <taxon>Dikarya</taxon>
        <taxon>Ascomycota</taxon>
        <taxon>Pezizomycotina</taxon>
        <taxon>Eurotiomycetes</taxon>
        <taxon>Eurotiomycetidae</taxon>
        <taxon>Eurotiales</taxon>
        <taxon>Aspergillaceae</taxon>
        <taxon>Penicillium</taxon>
    </lineage>
</organism>
<feature type="region of interest" description="Disordered" evidence="1">
    <location>
        <begin position="1"/>
        <end position="24"/>
    </location>
</feature>
<protein>
    <recommendedName>
        <fullName evidence="4">INO80 complex subunit 4</fullName>
    </recommendedName>
</protein>
<feature type="compositionally biased region" description="Polar residues" evidence="1">
    <location>
        <begin position="233"/>
        <end position="243"/>
    </location>
</feature>
<comment type="caution">
    <text evidence="2">The sequence shown here is derived from an EMBL/GenBank/DDBJ whole genome shotgun (WGS) entry which is preliminary data.</text>
</comment>
<feature type="region of interest" description="Disordered" evidence="1">
    <location>
        <begin position="202"/>
        <end position="269"/>
    </location>
</feature>
<evidence type="ECO:0000256" key="1">
    <source>
        <dbReference type="SAM" id="MobiDB-lite"/>
    </source>
</evidence>
<name>A0AAD6GCJ2_9EURO</name>
<evidence type="ECO:0008006" key="4">
    <source>
        <dbReference type="Google" id="ProtNLM"/>
    </source>
</evidence>
<dbReference type="PANTHER" id="PTHR28061">
    <property type="entry name" value="INO EIGHTY SUBUNIT 4"/>
    <property type="match status" value="1"/>
</dbReference>
<sequence length="269" mass="27405">MPPAGSTTNGRSNRASTSKVTPNSLVVTLKLSPEALQQVLGDASDHSPKANIDKGAEHSSPASTAEVAAVRPSSADNGSDAEAASTPAAGATPGDTPRRKGVPGPKPGNKRTNGQTDAASRARGRPGPKKKPRLEEGGAEATKPAANHRIGPKANTGAINAGLRALDRSGTPCRKWDRKPLKLRSFTGVAWQLPAWHTFKSAHLDSQSNKDGILESGDSDTKTSLAVPGPDTLNGSSAVPSEKSTGDGDVTPAPSNLVEPSSPAIAMAA</sequence>
<gene>
    <name evidence="2" type="ORF">N7494_008606</name>
</gene>
<dbReference type="GO" id="GO:0006338">
    <property type="term" value="P:chromatin remodeling"/>
    <property type="evidence" value="ECO:0007669"/>
    <property type="project" value="InterPro"/>
</dbReference>
<dbReference type="AlphaFoldDB" id="A0AAD6GCJ2"/>
<evidence type="ECO:0000313" key="3">
    <source>
        <dbReference type="Proteomes" id="UP001220324"/>
    </source>
</evidence>
<feature type="compositionally biased region" description="Basic and acidic residues" evidence="1">
    <location>
        <begin position="43"/>
        <end position="57"/>
    </location>
</feature>